<accession>A0AAE1AD04</accession>
<feature type="compositionally biased region" description="Low complexity" evidence="8">
    <location>
        <begin position="961"/>
        <end position="990"/>
    </location>
</feature>
<feature type="compositionally biased region" description="Polar residues" evidence="8">
    <location>
        <begin position="666"/>
        <end position="679"/>
    </location>
</feature>
<dbReference type="Gene3D" id="6.10.140.1910">
    <property type="match status" value="2"/>
</dbReference>
<dbReference type="AlphaFoldDB" id="A0AAE1AD04"/>
<reference evidence="10" key="1">
    <citation type="journal article" date="2023" name="G3 (Bethesda)">
        <title>A reference genome for the long-term kleptoplast-retaining sea slug Elysia crispata morphotype clarki.</title>
        <authorList>
            <person name="Eastman K.E."/>
            <person name="Pendleton A.L."/>
            <person name="Shaikh M.A."/>
            <person name="Suttiyut T."/>
            <person name="Ogas R."/>
            <person name="Tomko P."/>
            <person name="Gavelis G."/>
            <person name="Widhalm J.R."/>
            <person name="Wisecaver J.H."/>
        </authorList>
    </citation>
    <scope>NUCLEOTIDE SEQUENCE</scope>
    <source>
        <strain evidence="10">ECLA1</strain>
    </source>
</reference>
<keyword evidence="3" id="KW-0472">Membrane</keyword>
<feature type="compositionally biased region" description="Low complexity" evidence="8">
    <location>
        <begin position="714"/>
        <end position="724"/>
    </location>
</feature>
<evidence type="ECO:0000256" key="7">
    <source>
        <dbReference type="ARBA" id="ARBA00034430"/>
    </source>
</evidence>
<feature type="compositionally biased region" description="Polar residues" evidence="8">
    <location>
        <begin position="819"/>
        <end position="835"/>
    </location>
</feature>
<evidence type="ECO:0000256" key="6">
    <source>
        <dbReference type="ARBA" id="ARBA00023303"/>
    </source>
</evidence>
<evidence type="ECO:0000256" key="3">
    <source>
        <dbReference type="ARBA" id="ARBA00022475"/>
    </source>
</evidence>
<keyword evidence="2" id="KW-0813">Transport</keyword>
<gene>
    <name evidence="10" type="ORF">RRG08_062730</name>
</gene>
<dbReference type="EMBL" id="JAWDGP010002178">
    <property type="protein sequence ID" value="KAK3784986.1"/>
    <property type="molecule type" value="Genomic_DNA"/>
</dbReference>
<dbReference type="GO" id="GO:0005249">
    <property type="term" value="F:voltage-gated potassium channel activity"/>
    <property type="evidence" value="ECO:0007669"/>
    <property type="project" value="InterPro"/>
</dbReference>
<feature type="region of interest" description="Disordered" evidence="8">
    <location>
        <begin position="368"/>
        <end position="421"/>
    </location>
</feature>
<name>A0AAE1AD04_9GAST</name>
<evidence type="ECO:0000259" key="9">
    <source>
        <dbReference type="Pfam" id="PF03520"/>
    </source>
</evidence>
<evidence type="ECO:0000313" key="10">
    <source>
        <dbReference type="EMBL" id="KAK3784986.1"/>
    </source>
</evidence>
<dbReference type="Pfam" id="PF03520">
    <property type="entry name" value="KCNQ_channel"/>
    <property type="match status" value="1"/>
</dbReference>
<dbReference type="Proteomes" id="UP001283361">
    <property type="component" value="Unassembled WGS sequence"/>
</dbReference>
<feature type="compositionally biased region" description="Pro residues" evidence="8">
    <location>
        <begin position="837"/>
        <end position="846"/>
    </location>
</feature>
<comment type="subcellular location">
    <subcellularLocation>
        <location evidence="1">Cell membrane</location>
        <topology evidence="1">Multi-pass membrane protein</topology>
    </subcellularLocation>
</comment>
<feature type="compositionally biased region" description="Polar residues" evidence="8">
    <location>
        <begin position="848"/>
        <end position="871"/>
    </location>
</feature>
<dbReference type="PANTHER" id="PTHR47735">
    <property type="entry name" value="POTASSIUM VOLTAGE-GATED CHANNEL SUBFAMILY KQT MEMBER 4"/>
    <property type="match status" value="1"/>
</dbReference>
<feature type="region of interest" description="Disordered" evidence="8">
    <location>
        <begin position="648"/>
        <end position="871"/>
    </location>
</feature>
<feature type="compositionally biased region" description="Polar residues" evidence="8">
    <location>
        <begin position="1142"/>
        <end position="1190"/>
    </location>
</feature>
<comment type="catalytic activity">
    <reaction evidence="7">
        <text>K(+)(in) = K(+)(out)</text>
        <dbReference type="Rhea" id="RHEA:29463"/>
        <dbReference type="ChEBI" id="CHEBI:29103"/>
    </reaction>
</comment>
<keyword evidence="6" id="KW-0407">Ion channel</keyword>
<evidence type="ECO:0000256" key="2">
    <source>
        <dbReference type="ARBA" id="ARBA00022448"/>
    </source>
</evidence>
<feature type="compositionally biased region" description="Low complexity" evidence="8">
    <location>
        <begin position="1003"/>
        <end position="1014"/>
    </location>
</feature>
<evidence type="ECO:0000256" key="5">
    <source>
        <dbReference type="ARBA" id="ARBA00023065"/>
    </source>
</evidence>
<dbReference type="InterPro" id="IPR013821">
    <property type="entry name" value="K_chnl_volt-dep_KCNQ_C"/>
</dbReference>
<keyword evidence="5" id="KW-0406">Ion transport</keyword>
<sequence>MPDSTLWSPACGLPSPLSLSTLYLTPPCGPHLHFPSSHYTSLHPVVSISTPYLPRSASPNTVVTTLTLHLSRYASLHLVVLTSNLIFSRCVSFHPVDSSSTSPLSVTPPCGLHLLYASLHPVVSTSYASLHPAVSTSYALLHPMVSTSSMAHSTLRSPLLYVSLYPVVSTSTMPHSTLWSPPPLCLTPPCGLHLLYASPHPVLSTSSMPHSTLWSPPPLSLTPACALHLHFPSPHYTSLHPVVPIFTPHLPAVSDSTLWSPPPLCLTPPCGLHLHYPSLHPVVSTSTIPHSTLWSPPPLSLTPPCGLHPQGILGSGFALKVQQQQRQKHLNRRRVPAANLIQCLWRCYAADEHSMSTATWKPHMIPCPSPASERTPRANTSFVSRFSTRRRDRSSTMNSRDGNGGSGGSSAGGGCHNTNSHNSNSNHVTNCGGGGGGGGGVGISAQSPMTARHHSRRSAISTSEEEVPNVLDSLVNRTWSHLSLATGLSEQRLHLDSLPFKKENSVSSIGKESEGTEELDLSPRLTQLTEQHKKAIRAIRKIRYFVSRRKFREARRPYDVKDVIEQYSAGHVDMLGRIKNLQGRLDQILGRQGSKSKDVYESKICLASRIVKVERQVDDIETKVDLLVDMYKEDRKFLLTHIQHVYSGSAPPTDPPRLPQAPPPSGGNTTTEVSTTGKKSLTGFKPRPILIDKQFTSEPATPTGFVTGGGASGAGSARLGARPGIQRNLSDLSQRIKKRVTYRGLSQHHHDPPSRAQSAACFPVSSLPPPPSSSPTSSVADSACLYATSEDSPATVSPPPPSPSVPVHHQAHSPDHVAGTSSVPGAPIQQSTANSPTLPPKLPPPILNTVTTTSPNLSDRSPHLNSLQTNPSCTSQFQYPLSEPMNTAYGEVGRQLDPSMSSPQQSPLSVCSNKDENQENLISFTYDNGSLPKGNGHYDAVYYAKEPQPTLFHDDNRNFPQQQQQQQQQEFFDQSVEQQPLPPASHCQHSVSHHHHHHHHPPGSMLSSLMGTSLATVTEQRSTDSDSGQYLSDTCQSSPSRVPTSSTGHTDDEGGDADSRGFPSPGRHHVVLGLSNSEPLPHTIPFHGLSSDPQQGHIGRPLSPPQCSADSVCSETSSNHEDESAPFLPTTDDQSYAVRPQSCDTSGRSGLPRQSSEVLTSPSTTSSQASLLTDSRSLIVRGNSQSNASFSPDALFDERETSFAREGAGSLS</sequence>
<comment type="caution">
    <text evidence="10">The sequence shown here is derived from an EMBL/GenBank/DDBJ whole genome shotgun (WGS) entry which is preliminary data.</text>
</comment>
<organism evidence="10 11">
    <name type="scientific">Elysia crispata</name>
    <name type="common">lettuce slug</name>
    <dbReference type="NCBI Taxonomy" id="231223"/>
    <lineage>
        <taxon>Eukaryota</taxon>
        <taxon>Metazoa</taxon>
        <taxon>Spiralia</taxon>
        <taxon>Lophotrochozoa</taxon>
        <taxon>Mollusca</taxon>
        <taxon>Gastropoda</taxon>
        <taxon>Heterobranchia</taxon>
        <taxon>Euthyneura</taxon>
        <taxon>Panpulmonata</taxon>
        <taxon>Sacoglossa</taxon>
        <taxon>Placobranchoidea</taxon>
        <taxon>Plakobranchidae</taxon>
        <taxon>Elysia</taxon>
    </lineage>
</organism>
<feature type="compositionally biased region" description="Polar residues" evidence="8">
    <location>
        <begin position="1015"/>
        <end position="1048"/>
    </location>
</feature>
<evidence type="ECO:0000256" key="4">
    <source>
        <dbReference type="ARBA" id="ARBA00022958"/>
    </source>
</evidence>
<evidence type="ECO:0000256" key="1">
    <source>
        <dbReference type="ARBA" id="ARBA00004651"/>
    </source>
</evidence>
<feature type="compositionally biased region" description="Polar residues" evidence="8">
    <location>
        <begin position="1105"/>
        <end position="1117"/>
    </location>
</feature>
<evidence type="ECO:0000313" key="11">
    <source>
        <dbReference type="Proteomes" id="UP001283361"/>
    </source>
</evidence>
<feature type="compositionally biased region" description="Pro residues" evidence="8">
    <location>
        <begin position="652"/>
        <end position="665"/>
    </location>
</feature>
<feature type="compositionally biased region" description="Gly residues" evidence="8">
    <location>
        <begin position="402"/>
        <end position="415"/>
    </location>
</feature>
<feature type="compositionally biased region" description="Basic residues" evidence="8">
    <location>
        <begin position="991"/>
        <end position="1001"/>
    </location>
</feature>
<dbReference type="GO" id="GO:0008076">
    <property type="term" value="C:voltage-gated potassium channel complex"/>
    <property type="evidence" value="ECO:0007669"/>
    <property type="project" value="TreeGrafter"/>
</dbReference>
<feature type="domain" description="Potassium channel voltage dependent KCNQ C-terminal" evidence="9">
    <location>
        <begin position="522"/>
        <end position="633"/>
    </location>
</feature>
<dbReference type="InterPro" id="IPR003937">
    <property type="entry name" value="K_chnl_volt-dep_KCNQ"/>
</dbReference>
<keyword evidence="4" id="KW-0630">Potassium</keyword>
<protein>
    <recommendedName>
        <fullName evidence="9">Potassium channel voltage dependent KCNQ C-terminal domain-containing protein</fullName>
    </recommendedName>
</protein>
<keyword evidence="3" id="KW-1003">Cell membrane</keyword>
<proteinExistence type="predicted"/>
<feature type="region of interest" description="Disordered" evidence="8">
    <location>
        <begin position="950"/>
        <end position="1212"/>
    </location>
</feature>
<keyword evidence="11" id="KW-1185">Reference proteome</keyword>
<evidence type="ECO:0000256" key="8">
    <source>
        <dbReference type="SAM" id="MobiDB-lite"/>
    </source>
</evidence>
<dbReference type="PANTHER" id="PTHR47735:SF9">
    <property type="entry name" value="POTASSIUM VOLTAGE-GATED CHANNEL SUBFAMILY KQT MEMBER 4-LIKE ISOFORM X1"/>
    <property type="match status" value="1"/>
</dbReference>
<feature type="region of interest" description="Disordered" evidence="8">
    <location>
        <begin position="439"/>
        <end position="467"/>
    </location>
</feature>